<dbReference type="PROSITE" id="PS50995">
    <property type="entry name" value="HTH_MARR_2"/>
    <property type="match status" value="1"/>
</dbReference>
<evidence type="ECO:0000256" key="4">
    <source>
        <dbReference type="ARBA" id="ARBA00022643"/>
    </source>
</evidence>
<evidence type="ECO:0000256" key="5">
    <source>
        <dbReference type="ARBA" id="ARBA00023002"/>
    </source>
</evidence>
<dbReference type="SUPFAM" id="SSF46785">
    <property type="entry name" value="Winged helix' DNA-binding domain"/>
    <property type="match status" value="1"/>
</dbReference>
<keyword evidence="4" id="KW-0288">FMN</keyword>
<dbReference type="InterPro" id="IPR036388">
    <property type="entry name" value="WH-like_DNA-bd_sf"/>
</dbReference>
<proteinExistence type="predicted"/>
<accession>A0A9D1I2E4</accession>
<keyword evidence="7" id="KW-0503">Monooxygenase</keyword>
<feature type="domain" description="HTH marR-type" evidence="6">
    <location>
        <begin position="8"/>
        <end position="140"/>
    </location>
</feature>
<comment type="caution">
    <text evidence="7">The sequence shown here is derived from an EMBL/GenBank/DDBJ whole genome shotgun (WGS) entry which is preliminary data.</text>
</comment>
<dbReference type="EMBL" id="DVMP01000079">
    <property type="protein sequence ID" value="HIU25665.1"/>
    <property type="molecule type" value="Genomic_DNA"/>
</dbReference>
<dbReference type="Gene3D" id="1.10.10.10">
    <property type="entry name" value="Winged helix-like DNA-binding domain superfamily/Winged helix DNA-binding domain"/>
    <property type="match status" value="1"/>
</dbReference>
<evidence type="ECO:0000256" key="2">
    <source>
        <dbReference type="ARBA" id="ARBA00013457"/>
    </source>
</evidence>
<keyword evidence="3" id="KW-0285">Flavoprotein</keyword>
<dbReference type="AlphaFoldDB" id="A0A9D1I2E4"/>
<dbReference type="Pfam" id="PF03060">
    <property type="entry name" value="NMO"/>
    <property type="match status" value="1"/>
</dbReference>
<dbReference type="GO" id="GO:0018580">
    <property type="term" value="F:nitronate monooxygenase activity"/>
    <property type="evidence" value="ECO:0007669"/>
    <property type="project" value="InterPro"/>
</dbReference>
<dbReference type="PRINTS" id="PR00598">
    <property type="entry name" value="HTHMARR"/>
</dbReference>
<dbReference type="Pfam" id="PF12802">
    <property type="entry name" value="MarR_2"/>
    <property type="match status" value="1"/>
</dbReference>
<keyword evidence="5" id="KW-0560">Oxidoreductase</keyword>
<evidence type="ECO:0000313" key="7">
    <source>
        <dbReference type="EMBL" id="HIU25665.1"/>
    </source>
</evidence>
<dbReference type="PANTHER" id="PTHR32332">
    <property type="entry name" value="2-NITROPROPANE DIOXYGENASE"/>
    <property type="match status" value="1"/>
</dbReference>
<reference evidence="7" key="1">
    <citation type="submission" date="2020-10" db="EMBL/GenBank/DDBJ databases">
        <authorList>
            <person name="Gilroy R."/>
        </authorList>
    </citation>
    <scope>NUCLEOTIDE SEQUENCE</scope>
    <source>
        <strain evidence="7">ChiHcec3-6078</strain>
    </source>
</reference>
<dbReference type="InterPro" id="IPR036390">
    <property type="entry name" value="WH_DNA-bd_sf"/>
</dbReference>
<reference evidence="7" key="2">
    <citation type="journal article" date="2021" name="PeerJ">
        <title>Extensive microbial diversity within the chicken gut microbiome revealed by metagenomics and culture.</title>
        <authorList>
            <person name="Gilroy R."/>
            <person name="Ravi A."/>
            <person name="Getino M."/>
            <person name="Pursley I."/>
            <person name="Horton D.L."/>
            <person name="Alikhan N.F."/>
            <person name="Baker D."/>
            <person name="Gharbi K."/>
            <person name="Hall N."/>
            <person name="Watson M."/>
            <person name="Adriaenssens E.M."/>
            <person name="Foster-Nyarko E."/>
            <person name="Jarju S."/>
            <person name="Secka A."/>
            <person name="Antonio M."/>
            <person name="Oren A."/>
            <person name="Chaudhuri R.R."/>
            <person name="La Ragione R."/>
            <person name="Hildebrand F."/>
            <person name="Pallen M.J."/>
        </authorList>
    </citation>
    <scope>NUCLEOTIDE SEQUENCE</scope>
    <source>
        <strain evidence="7">ChiHcec3-6078</strain>
    </source>
</reference>
<dbReference type="GO" id="GO:0003700">
    <property type="term" value="F:DNA-binding transcription factor activity"/>
    <property type="evidence" value="ECO:0007669"/>
    <property type="project" value="InterPro"/>
</dbReference>
<dbReference type="Proteomes" id="UP000824090">
    <property type="component" value="Unassembled WGS sequence"/>
</dbReference>
<gene>
    <name evidence="7" type="ORF">IAC50_04145</name>
</gene>
<protein>
    <recommendedName>
        <fullName evidence="2">Probable nitronate monooxygenase</fullName>
    </recommendedName>
</protein>
<dbReference type="SUPFAM" id="SSF51412">
    <property type="entry name" value="Inosine monophosphate dehydrogenase (IMPDH)"/>
    <property type="match status" value="1"/>
</dbReference>
<evidence type="ECO:0000259" key="6">
    <source>
        <dbReference type="PROSITE" id="PS50995"/>
    </source>
</evidence>
<sequence>MDREIKKINGILTDLSNAALKMEEEAVKNSSFKDISIAEIHTLSAVGTGRPKTMTHVANILGINVSTLTTAVNRLVKKGYVKRLRDDTDRRIVKLSLTEKGVFAVEENEMFHEDLIREAISRFSDSQLQQFISSIDNITQFLTERTVMPWVRKEPFALNPLKLGKHLLPVPIIQAGMSIGVAGSRLAASVANNGGLGLIGTTELGISSPGYKSDRQEANFEAVEREVSLARKKVEEEKGTGLIGTSIVWDSPEAAGYVKASLRGGAQVIVTSGGIPKELPKYCSDKNTALIPTVSSKRAASAIIKTWAQKYNRKPDGFIFQGPYAAGLLGFREEQIYRAEEEFYMTIAAIKAETAKMDDCPLIVGGGIFGRGDAEKIYKYGGDGFLMGTRFVATRECDASEEYKRLYLNCEEKDVTIIRSPKNKTVRAMRNSFTEKLAREGATDYNLIEAVKRGVEGDFDGGLVFCGKSVGRIREICGVEDIFREFVR</sequence>
<name>A0A9D1I2E4_9FIRM</name>
<evidence type="ECO:0000313" key="8">
    <source>
        <dbReference type="Proteomes" id="UP000824090"/>
    </source>
</evidence>
<evidence type="ECO:0000256" key="1">
    <source>
        <dbReference type="ARBA" id="ARBA00003535"/>
    </source>
</evidence>
<organism evidence="7 8">
    <name type="scientific">Candidatus Allocopromorpha excrementigallinarum</name>
    <dbReference type="NCBI Taxonomy" id="2840742"/>
    <lineage>
        <taxon>Bacteria</taxon>
        <taxon>Bacillati</taxon>
        <taxon>Bacillota</taxon>
        <taxon>Clostridia</taxon>
        <taxon>Eubacteriales</taxon>
        <taxon>Eubacteriaceae</taxon>
        <taxon>Eubacteriaceae incertae sedis</taxon>
        <taxon>Candidatus Allocopromorpha</taxon>
    </lineage>
</organism>
<dbReference type="Gene3D" id="3.20.20.70">
    <property type="entry name" value="Aldolase class I"/>
    <property type="match status" value="1"/>
</dbReference>
<dbReference type="InterPro" id="IPR004136">
    <property type="entry name" value="NMO"/>
</dbReference>
<dbReference type="InterPro" id="IPR013785">
    <property type="entry name" value="Aldolase_TIM"/>
</dbReference>
<dbReference type="InterPro" id="IPR000835">
    <property type="entry name" value="HTH_MarR-typ"/>
</dbReference>
<dbReference type="CDD" id="cd04730">
    <property type="entry name" value="NPD_like"/>
    <property type="match status" value="1"/>
</dbReference>
<evidence type="ECO:0000256" key="3">
    <source>
        <dbReference type="ARBA" id="ARBA00022630"/>
    </source>
</evidence>
<dbReference type="PANTHER" id="PTHR32332:SF18">
    <property type="entry name" value="2-NITROPROPANE DIOXYGENASE"/>
    <property type="match status" value="1"/>
</dbReference>
<comment type="function">
    <text evidence="1">Nitronate monooxygenase that uses molecular oxygen to catalyze the oxidative denitrification of alkyl nitronates. Acts on propionate 3-nitronate (P3N), the presumed physiological substrate. Probably functions in the detoxification of P3N, a metabolic poison produced by plants and fungi as a defense mechanism.</text>
</comment>
<dbReference type="SMART" id="SM00347">
    <property type="entry name" value="HTH_MARR"/>
    <property type="match status" value="1"/>
</dbReference>